<sequence>MLRKARLNQGILLGKMASQSHDAKQNMLDTLLANIINSSAIEEEKLNAFSVRSSLANKLGLTEENSFPTTEQTDGIAEIMVDAIENFDSTLSLQRILHWHEKLFPKGYTMLSPIMSGQLRCSGQVKLATVL</sequence>
<organism evidence="2 3">
    <name type="scientific">Marinomonas vulgaris</name>
    <dbReference type="NCBI Taxonomy" id="2823372"/>
    <lineage>
        <taxon>Bacteria</taxon>
        <taxon>Pseudomonadati</taxon>
        <taxon>Pseudomonadota</taxon>
        <taxon>Gammaproteobacteria</taxon>
        <taxon>Oceanospirillales</taxon>
        <taxon>Oceanospirillaceae</taxon>
        <taxon>Marinomonas</taxon>
    </lineage>
</organism>
<feature type="domain" description="DUF4172" evidence="1">
    <location>
        <begin position="2"/>
        <end position="61"/>
    </location>
</feature>
<dbReference type="Proteomes" id="UP000679722">
    <property type="component" value="Unassembled WGS sequence"/>
</dbReference>
<evidence type="ECO:0000259" key="1">
    <source>
        <dbReference type="Pfam" id="PF13776"/>
    </source>
</evidence>
<reference evidence="3" key="2">
    <citation type="submission" date="2023-07" db="EMBL/GenBank/DDBJ databases">
        <title>Marinomonas vulgaris A79, complete genome.</title>
        <authorList>
            <person name="Ying J.-J."/>
        </authorList>
    </citation>
    <scope>NUCLEOTIDE SEQUENCE [LARGE SCALE GENOMIC DNA]</scope>
    <source>
        <strain evidence="3">A79</strain>
    </source>
</reference>
<accession>A0ABS5HF88</accession>
<dbReference type="EMBL" id="JAGSSV010000045">
    <property type="protein sequence ID" value="MBR7890288.1"/>
    <property type="molecule type" value="Genomic_DNA"/>
</dbReference>
<gene>
    <name evidence="2" type="ORF">J9B83_15445</name>
</gene>
<reference evidence="2 3" key="1">
    <citation type="submission" date="2021-04" db="EMBL/GenBank/DDBJ databases">
        <authorList>
            <person name="Sun C."/>
        </authorList>
    </citation>
    <scope>NUCLEOTIDE SEQUENCE [LARGE SCALE GENOMIC DNA]</scope>
    <source>
        <strain evidence="2 3">A79</strain>
    </source>
</reference>
<dbReference type="InterPro" id="IPR025230">
    <property type="entry name" value="DUF4172"/>
</dbReference>
<dbReference type="Pfam" id="PF13776">
    <property type="entry name" value="DUF4172"/>
    <property type="match status" value="1"/>
</dbReference>
<evidence type="ECO:0000313" key="2">
    <source>
        <dbReference type="EMBL" id="MBR7890288.1"/>
    </source>
</evidence>
<dbReference type="InterPro" id="IPR036597">
    <property type="entry name" value="Fido-like_dom_sf"/>
</dbReference>
<proteinExistence type="predicted"/>
<evidence type="ECO:0000313" key="3">
    <source>
        <dbReference type="Proteomes" id="UP000679722"/>
    </source>
</evidence>
<comment type="caution">
    <text evidence="2">The sequence shown here is derived from an EMBL/GenBank/DDBJ whole genome shotgun (WGS) entry which is preliminary data.</text>
</comment>
<keyword evidence="3" id="KW-1185">Reference proteome</keyword>
<name>A0ABS5HF88_9GAMM</name>
<dbReference type="Gene3D" id="1.10.3290.10">
    <property type="entry name" value="Fido-like domain"/>
    <property type="match status" value="1"/>
</dbReference>
<protein>
    <submittedName>
        <fullName evidence="2">DUF4172 domain-containing protein</fullName>
    </submittedName>
</protein>